<evidence type="ECO:0000259" key="13">
    <source>
        <dbReference type="PROSITE" id="PS50198"/>
    </source>
</evidence>
<dbReference type="AlphaFoldDB" id="A0A2T3NXS5"/>
<keyword evidence="5 12" id="KW-1133">Transmembrane helix</keyword>
<dbReference type="GO" id="GO:0005886">
    <property type="term" value="C:plasma membrane"/>
    <property type="evidence" value="ECO:0007669"/>
    <property type="project" value="UniProtKB-SubCell"/>
</dbReference>
<dbReference type="Gene3D" id="3.10.50.40">
    <property type="match status" value="1"/>
</dbReference>
<dbReference type="SUPFAM" id="SSF54534">
    <property type="entry name" value="FKBP-like"/>
    <property type="match status" value="1"/>
</dbReference>
<comment type="subcellular location">
    <subcellularLocation>
        <location evidence="1">Cell inner membrane</location>
        <topology evidence="1">Single-pass type II membrane protein</topology>
        <orientation evidence="1">Periplasmic side</orientation>
    </subcellularLocation>
</comment>
<feature type="transmembrane region" description="Helical" evidence="12">
    <location>
        <begin position="12"/>
        <end position="35"/>
    </location>
</feature>
<dbReference type="PANTHER" id="PTHR47529:SF1">
    <property type="entry name" value="PERIPLASMIC CHAPERONE PPID"/>
    <property type="match status" value="1"/>
</dbReference>
<dbReference type="OrthoDB" id="9812372at2"/>
<accession>A0A2T3NXS5</accession>
<dbReference type="InterPro" id="IPR027304">
    <property type="entry name" value="Trigger_fact/SurA_dom_sf"/>
</dbReference>
<evidence type="ECO:0000256" key="1">
    <source>
        <dbReference type="ARBA" id="ARBA00004382"/>
    </source>
</evidence>
<proteinExistence type="inferred from homology"/>
<organism evidence="14 15">
    <name type="scientific">Photobacterium sanctipauli</name>
    <dbReference type="NCBI Taxonomy" id="1342794"/>
    <lineage>
        <taxon>Bacteria</taxon>
        <taxon>Pseudomonadati</taxon>
        <taxon>Pseudomonadota</taxon>
        <taxon>Gammaproteobacteria</taxon>
        <taxon>Vibrionales</taxon>
        <taxon>Vibrionaceae</taxon>
        <taxon>Photobacterium</taxon>
    </lineage>
</organism>
<dbReference type="Gene3D" id="1.10.4030.10">
    <property type="entry name" value="Porin chaperone SurA, peptide-binding domain"/>
    <property type="match status" value="1"/>
</dbReference>
<gene>
    <name evidence="14" type="ORF">C9I98_03320</name>
</gene>
<evidence type="ECO:0000256" key="2">
    <source>
        <dbReference type="ARBA" id="ARBA00022475"/>
    </source>
</evidence>
<dbReference type="PANTHER" id="PTHR47529">
    <property type="entry name" value="PEPTIDYL-PROLYL CIS-TRANS ISOMERASE D"/>
    <property type="match status" value="1"/>
</dbReference>
<keyword evidence="4 12" id="KW-0812">Transmembrane</keyword>
<keyword evidence="11" id="KW-0697">Rotamase</keyword>
<sequence length="634" mass="70039">MMERMREGASSIWVKIILGLIILSFVFAGVGSYLAGGGQQVAATVDGREISQREFEMAYQNERNRMQAQLGDYFSTLMGDPAYVQQFRRSVLDRMVNDVLIEQRANDLGLRISDEQIRTAIVSMPEFQRDGRFDNETYNTLLRRSGMTPDQFAESMRTDLLRQQFLLAIQGSDFALSSELTALTKLEQQQREIRTLTLDVEAFTKNAEVADDEALAFYEQNPERYTRPDQVKAAYIELSGKGLKGTLEVTEEDAKAYFDDNQKKYGTAEQRQASHILVQGKDGDAKAKAEALLAELNGGADFAELAKTSSDDTFSGKEGGKLDWFERGVMDPAFEDAAFALNKGEISGVVESDFGFHIIKLDDIKEPQVKPFADVREDIIVELREQRAVEAFYDLQNQLAETAFEMPDSLDDAAQAVDATVQTTDFFSQNDAPGVLSTPVVLQALFSPEVREDGLNSDVIEIAPEHVVVVRVDDSRDEMVLPFDEVSESVKQQLAQQKGEEQAQAKADEMLAQLRDGSNALLEDAGLSFSDAEVISRMGTDPMLAQVAFGLAKPEGEQPVYGVTRDAAGDMLIIALDKVIEADVEPVSVDSQLAAQVQQMNAQQDVMATLDQLRNTAEVSYPELDAAANSHNGM</sequence>
<evidence type="ECO:0000256" key="12">
    <source>
        <dbReference type="SAM" id="Phobius"/>
    </source>
</evidence>
<comment type="caution">
    <text evidence="14">The sequence shown here is derived from an EMBL/GenBank/DDBJ whole genome shotgun (WGS) entry which is preliminary data.</text>
</comment>
<name>A0A2T3NXS5_9GAMM</name>
<keyword evidence="7" id="KW-0143">Chaperone</keyword>
<evidence type="ECO:0000256" key="7">
    <source>
        <dbReference type="ARBA" id="ARBA00023186"/>
    </source>
</evidence>
<dbReference type="InterPro" id="IPR052029">
    <property type="entry name" value="PpiD_chaperone"/>
</dbReference>
<reference evidence="14 15" key="1">
    <citation type="submission" date="2018-01" db="EMBL/GenBank/DDBJ databases">
        <title>Whole genome sequencing of Histamine producing bacteria.</title>
        <authorList>
            <person name="Butler K."/>
        </authorList>
    </citation>
    <scope>NUCLEOTIDE SEQUENCE [LARGE SCALE GENOMIC DNA]</scope>
    <source>
        <strain evidence="14 15">DSM 100436</strain>
    </source>
</reference>
<dbReference type="InterPro" id="IPR000297">
    <property type="entry name" value="PPIase_PpiC"/>
</dbReference>
<evidence type="ECO:0000256" key="11">
    <source>
        <dbReference type="PROSITE-ProRule" id="PRU00278"/>
    </source>
</evidence>
<dbReference type="SUPFAM" id="SSF109998">
    <property type="entry name" value="Triger factor/SurA peptide-binding domain-like"/>
    <property type="match status" value="1"/>
</dbReference>
<evidence type="ECO:0000313" key="15">
    <source>
        <dbReference type="Proteomes" id="UP000241771"/>
    </source>
</evidence>
<evidence type="ECO:0000256" key="10">
    <source>
        <dbReference type="ARBA" id="ARBA00042775"/>
    </source>
</evidence>
<dbReference type="Proteomes" id="UP000241771">
    <property type="component" value="Unassembled WGS sequence"/>
</dbReference>
<dbReference type="EMBL" id="PYMA01000002">
    <property type="protein sequence ID" value="PSW20998.1"/>
    <property type="molecule type" value="Genomic_DNA"/>
</dbReference>
<feature type="domain" description="PpiC" evidence="13">
    <location>
        <begin position="268"/>
        <end position="363"/>
    </location>
</feature>
<evidence type="ECO:0000256" key="9">
    <source>
        <dbReference type="ARBA" id="ARBA00040743"/>
    </source>
</evidence>
<protein>
    <recommendedName>
        <fullName evidence="9">Periplasmic chaperone PpiD</fullName>
    </recommendedName>
    <alternativeName>
        <fullName evidence="10">Periplasmic folding chaperone</fullName>
    </alternativeName>
</protein>
<keyword evidence="6 12" id="KW-0472">Membrane</keyword>
<dbReference type="GO" id="GO:0003755">
    <property type="term" value="F:peptidyl-prolyl cis-trans isomerase activity"/>
    <property type="evidence" value="ECO:0007669"/>
    <property type="project" value="UniProtKB-KW"/>
</dbReference>
<evidence type="ECO:0000256" key="8">
    <source>
        <dbReference type="ARBA" id="ARBA00038408"/>
    </source>
</evidence>
<evidence type="ECO:0000256" key="6">
    <source>
        <dbReference type="ARBA" id="ARBA00023136"/>
    </source>
</evidence>
<keyword evidence="2" id="KW-1003">Cell membrane</keyword>
<dbReference type="Pfam" id="PF13616">
    <property type="entry name" value="Rotamase_3"/>
    <property type="match status" value="1"/>
</dbReference>
<dbReference type="RefSeq" id="WP_036817231.1">
    <property type="nucleotide sequence ID" value="NZ_JGVO01000065.1"/>
</dbReference>
<dbReference type="PROSITE" id="PS50198">
    <property type="entry name" value="PPIC_PPIASE_2"/>
    <property type="match status" value="1"/>
</dbReference>
<keyword evidence="15" id="KW-1185">Reference proteome</keyword>
<comment type="similarity">
    <text evidence="8">Belongs to the PpiD chaperone family.</text>
</comment>
<dbReference type="InterPro" id="IPR046357">
    <property type="entry name" value="PPIase_dom_sf"/>
</dbReference>
<dbReference type="NCBIfam" id="NF008054">
    <property type="entry name" value="PRK10788.1"/>
    <property type="match status" value="1"/>
</dbReference>
<evidence type="ECO:0000256" key="3">
    <source>
        <dbReference type="ARBA" id="ARBA00022519"/>
    </source>
</evidence>
<evidence type="ECO:0000256" key="5">
    <source>
        <dbReference type="ARBA" id="ARBA00022989"/>
    </source>
</evidence>
<evidence type="ECO:0000256" key="4">
    <source>
        <dbReference type="ARBA" id="ARBA00022692"/>
    </source>
</evidence>
<dbReference type="Pfam" id="PF13624">
    <property type="entry name" value="SurA_N_3"/>
    <property type="match status" value="1"/>
</dbReference>
<evidence type="ECO:0000313" key="14">
    <source>
        <dbReference type="EMBL" id="PSW20998.1"/>
    </source>
</evidence>
<keyword evidence="3" id="KW-0997">Cell inner membrane</keyword>
<keyword evidence="11 14" id="KW-0413">Isomerase</keyword>